<dbReference type="RefSeq" id="XP_008075543.1">
    <property type="nucleotide sequence ID" value="XM_008077352.1"/>
</dbReference>
<feature type="domain" description="HMG box" evidence="3">
    <location>
        <begin position="13"/>
        <end position="80"/>
    </location>
</feature>
<proteinExistence type="predicted"/>
<sequence length="156" mass="18800">MPKKSRQRLAHAPKKPASSFLSFCSHLRKTDESLKSMLPPDQRQHFATKWRALSDEERKQYENDYQKRLVAYREEYVRYKASDLYKQDCEAIGKEHKKKRPKSAYNLFVAAEYKKMEGSFGEHTVELSRRWKSMNEEEKMVFRRMADELKKENREE</sequence>
<evidence type="ECO:0000256" key="1">
    <source>
        <dbReference type="ARBA" id="ARBA00023125"/>
    </source>
</evidence>
<feature type="DNA-binding region" description="HMG box" evidence="2">
    <location>
        <begin position="13"/>
        <end position="80"/>
    </location>
</feature>
<dbReference type="STRING" id="948595.L2GSC4"/>
<accession>L2GSC4</accession>
<dbReference type="PROSITE" id="PS50118">
    <property type="entry name" value="HMG_BOX_2"/>
    <property type="match status" value="2"/>
</dbReference>
<evidence type="ECO:0000259" key="3">
    <source>
        <dbReference type="PROSITE" id="PS50118"/>
    </source>
</evidence>
<organism evidence="4 5">
    <name type="scientific">Vavraia culicis (isolate floridensis)</name>
    <name type="common">Microsporidian parasite</name>
    <dbReference type="NCBI Taxonomy" id="948595"/>
    <lineage>
        <taxon>Eukaryota</taxon>
        <taxon>Fungi</taxon>
        <taxon>Fungi incertae sedis</taxon>
        <taxon>Microsporidia</taxon>
        <taxon>Pleistophoridae</taxon>
        <taxon>Vavraia</taxon>
    </lineage>
</organism>
<keyword evidence="5" id="KW-1185">Reference proteome</keyword>
<dbReference type="SMART" id="SM00398">
    <property type="entry name" value="HMG"/>
    <property type="match status" value="2"/>
</dbReference>
<dbReference type="GO" id="GO:0003677">
    <property type="term" value="F:DNA binding"/>
    <property type="evidence" value="ECO:0007669"/>
    <property type="project" value="UniProtKB-UniRule"/>
</dbReference>
<feature type="DNA-binding region" description="HMG box" evidence="2">
    <location>
        <begin position="98"/>
        <end position="156"/>
    </location>
</feature>
<dbReference type="OrthoDB" id="1919336at2759"/>
<dbReference type="Pfam" id="PF09011">
    <property type="entry name" value="HMG_box_2"/>
    <property type="match status" value="1"/>
</dbReference>
<reference evidence="5" key="1">
    <citation type="submission" date="2011-03" db="EMBL/GenBank/DDBJ databases">
        <title>The genome sequence of Vavraia culicis strain floridensis.</title>
        <authorList>
            <consortium name="The Broad Institute Genome Sequencing Platform"/>
            <person name="Cuomo C."/>
            <person name="Becnel J."/>
            <person name="Sanscrainte N."/>
            <person name="Young S.K."/>
            <person name="Zeng Q."/>
            <person name="Gargeya S."/>
            <person name="Fitzgerald M."/>
            <person name="Haas B."/>
            <person name="Abouelleil A."/>
            <person name="Alvarado L."/>
            <person name="Arachchi H.M."/>
            <person name="Berlin A."/>
            <person name="Chapman S.B."/>
            <person name="Gearin G."/>
            <person name="Goldberg J."/>
            <person name="Griggs A."/>
            <person name="Gujja S."/>
            <person name="Hansen M."/>
            <person name="Heiman D."/>
            <person name="Howarth C."/>
            <person name="Larimer J."/>
            <person name="Lui A."/>
            <person name="MacDonald P.J.P."/>
            <person name="McCowen C."/>
            <person name="Montmayeur A."/>
            <person name="Murphy C."/>
            <person name="Neiman D."/>
            <person name="Pearson M."/>
            <person name="Priest M."/>
            <person name="Roberts A."/>
            <person name="Saif S."/>
            <person name="Shea T."/>
            <person name="Sisk P."/>
            <person name="Stolte C."/>
            <person name="Sykes S."/>
            <person name="Wortman J."/>
            <person name="Nusbaum C."/>
            <person name="Birren B."/>
        </authorList>
    </citation>
    <scope>NUCLEOTIDE SEQUENCE [LARGE SCALE GENOMIC DNA]</scope>
    <source>
        <strain evidence="5">floridensis</strain>
    </source>
</reference>
<name>L2GSC4_VAVCU</name>
<gene>
    <name evidence="4" type="ORF">VCUG_02536</name>
</gene>
<dbReference type="Pfam" id="PF00505">
    <property type="entry name" value="HMG_box"/>
    <property type="match status" value="1"/>
</dbReference>
<dbReference type="InterPro" id="IPR036910">
    <property type="entry name" value="HMG_box_dom_sf"/>
</dbReference>
<keyword evidence="1 2" id="KW-0238">DNA-binding</keyword>
<dbReference type="EMBL" id="GL877475">
    <property type="protein sequence ID" value="ELA45980.1"/>
    <property type="molecule type" value="Genomic_DNA"/>
</dbReference>
<feature type="domain" description="HMG box" evidence="3">
    <location>
        <begin position="98"/>
        <end position="156"/>
    </location>
</feature>
<dbReference type="InParanoid" id="L2GSC4"/>
<dbReference type="InterPro" id="IPR050342">
    <property type="entry name" value="HMGB"/>
</dbReference>
<dbReference type="Gene3D" id="1.10.30.10">
    <property type="entry name" value="High mobility group box domain"/>
    <property type="match status" value="2"/>
</dbReference>
<dbReference type="VEuPathDB" id="MicrosporidiaDB:VCUG_02536"/>
<evidence type="ECO:0000313" key="5">
    <source>
        <dbReference type="Proteomes" id="UP000011081"/>
    </source>
</evidence>
<dbReference type="OMA" id="QDCEAIG"/>
<dbReference type="GeneID" id="19880397"/>
<dbReference type="SUPFAM" id="SSF47095">
    <property type="entry name" value="HMG-box"/>
    <property type="match status" value="2"/>
</dbReference>
<dbReference type="Proteomes" id="UP000011081">
    <property type="component" value="Unassembled WGS sequence"/>
</dbReference>
<evidence type="ECO:0000256" key="2">
    <source>
        <dbReference type="PROSITE-ProRule" id="PRU00267"/>
    </source>
</evidence>
<dbReference type="PANTHER" id="PTHR48112">
    <property type="entry name" value="HIGH MOBILITY GROUP PROTEIN DSP1"/>
    <property type="match status" value="1"/>
</dbReference>
<dbReference type="CDD" id="cd00084">
    <property type="entry name" value="HMG-box_SF"/>
    <property type="match status" value="1"/>
</dbReference>
<evidence type="ECO:0000313" key="4">
    <source>
        <dbReference type="EMBL" id="ELA45980.1"/>
    </source>
</evidence>
<dbReference type="InterPro" id="IPR009071">
    <property type="entry name" value="HMG_box_dom"/>
</dbReference>
<keyword evidence="2" id="KW-0539">Nucleus</keyword>
<protein>
    <recommendedName>
        <fullName evidence="3">HMG box domain-containing protein</fullName>
    </recommendedName>
</protein>
<dbReference type="GO" id="GO:0005634">
    <property type="term" value="C:nucleus"/>
    <property type="evidence" value="ECO:0007669"/>
    <property type="project" value="UniProtKB-UniRule"/>
</dbReference>
<dbReference type="AlphaFoldDB" id="L2GSC4"/>
<dbReference type="HOGENOM" id="CLU_124554_1_0_1"/>